<proteinExistence type="predicted"/>
<keyword evidence="2" id="KW-1185">Reference proteome</keyword>
<name>A0A4C1UF54_EUMVA</name>
<gene>
    <name evidence="1" type="ORF">EVAR_94263_1</name>
</gene>
<dbReference type="Proteomes" id="UP000299102">
    <property type="component" value="Unassembled WGS sequence"/>
</dbReference>
<sequence length="109" mass="11807">MMLLKRHVARARSHLGNRRNPSRSTSPVYFGSGVGAARSAIILLRVRARNAPGRRRPRVRPDVRETALGSPGLVYLVFGSQPPTRLSVCTPGAAGACAGTELDDAWLFR</sequence>
<accession>A0A4C1UF54</accession>
<reference evidence="1 2" key="1">
    <citation type="journal article" date="2019" name="Commun. Biol.">
        <title>The bagworm genome reveals a unique fibroin gene that provides high tensile strength.</title>
        <authorList>
            <person name="Kono N."/>
            <person name="Nakamura H."/>
            <person name="Ohtoshi R."/>
            <person name="Tomita M."/>
            <person name="Numata K."/>
            <person name="Arakawa K."/>
        </authorList>
    </citation>
    <scope>NUCLEOTIDE SEQUENCE [LARGE SCALE GENOMIC DNA]</scope>
</reference>
<organism evidence="1 2">
    <name type="scientific">Eumeta variegata</name>
    <name type="common">Bagworm moth</name>
    <name type="synonym">Eumeta japonica</name>
    <dbReference type="NCBI Taxonomy" id="151549"/>
    <lineage>
        <taxon>Eukaryota</taxon>
        <taxon>Metazoa</taxon>
        <taxon>Ecdysozoa</taxon>
        <taxon>Arthropoda</taxon>
        <taxon>Hexapoda</taxon>
        <taxon>Insecta</taxon>
        <taxon>Pterygota</taxon>
        <taxon>Neoptera</taxon>
        <taxon>Endopterygota</taxon>
        <taxon>Lepidoptera</taxon>
        <taxon>Glossata</taxon>
        <taxon>Ditrysia</taxon>
        <taxon>Tineoidea</taxon>
        <taxon>Psychidae</taxon>
        <taxon>Oiketicinae</taxon>
        <taxon>Eumeta</taxon>
    </lineage>
</organism>
<comment type="caution">
    <text evidence="1">The sequence shown here is derived from an EMBL/GenBank/DDBJ whole genome shotgun (WGS) entry which is preliminary data.</text>
</comment>
<evidence type="ECO:0000313" key="2">
    <source>
        <dbReference type="Proteomes" id="UP000299102"/>
    </source>
</evidence>
<dbReference type="AlphaFoldDB" id="A0A4C1UF54"/>
<dbReference type="EMBL" id="BGZK01000168">
    <property type="protein sequence ID" value="GBP24969.1"/>
    <property type="molecule type" value="Genomic_DNA"/>
</dbReference>
<evidence type="ECO:0000313" key="1">
    <source>
        <dbReference type="EMBL" id="GBP24969.1"/>
    </source>
</evidence>
<protein>
    <submittedName>
        <fullName evidence="1">Uncharacterized protein</fullName>
    </submittedName>
</protein>